<dbReference type="InterPro" id="IPR003661">
    <property type="entry name" value="HisK_dim/P_dom"/>
</dbReference>
<evidence type="ECO:0000256" key="5">
    <source>
        <dbReference type="ARBA" id="ARBA00022679"/>
    </source>
</evidence>
<dbReference type="PROSITE" id="PS50112">
    <property type="entry name" value="PAS"/>
    <property type="match status" value="2"/>
</dbReference>
<dbReference type="CDD" id="cd00082">
    <property type="entry name" value="HisKA"/>
    <property type="match status" value="1"/>
</dbReference>
<dbReference type="EC" id="2.7.13.3" evidence="3"/>
<dbReference type="InterPro" id="IPR003594">
    <property type="entry name" value="HATPase_dom"/>
</dbReference>
<dbReference type="GO" id="GO:0030295">
    <property type="term" value="F:protein kinase activator activity"/>
    <property type="evidence" value="ECO:0007669"/>
    <property type="project" value="TreeGrafter"/>
</dbReference>
<accession>A0A1H6QLR4</accession>
<dbReference type="Gene3D" id="1.10.287.130">
    <property type="match status" value="1"/>
</dbReference>
<dbReference type="SUPFAM" id="SSF47384">
    <property type="entry name" value="Homodimeric domain of signal transducing histidine kinase"/>
    <property type="match status" value="1"/>
</dbReference>
<name>A0A1H6QLR4_9FLAO</name>
<dbReference type="GO" id="GO:0000156">
    <property type="term" value="F:phosphorelay response regulator activity"/>
    <property type="evidence" value="ECO:0007669"/>
    <property type="project" value="TreeGrafter"/>
</dbReference>
<dbReference type="InterPro" id="IPR035965">
    <property type="entry name" value="PAS-like_dom_sf"/>
</dbReference>
<dbReference type="Pfam" id="PF02518">
    <property type="entry name" value="HATPase_c"/>
    <property type="match status" value="1"/>
</dbReference>
<dbReference type="InterPro" id="IPR036890">
    <property type="entry name" value="HATPase_C_sf"/>
</dbReference>
<dbReference type="GO" id="GO:0005524">
    <property type="term" value="F:ATP binding"/>
    <property type="evidence" value="ECO:0007669"/>
    <property type="project" value="UniProtKB-KW"/>
</dbReference>
<dbReference type="STRING" id="402734.SAMN05660918_0370"/>
<dbReference type="GO" id="GO:0007234">
    <property type="term" value="P:osmosensory signaling via phosphorelay pathway"/>
    <property type="evidence" value="ECO:0007669"/>
    <property type="project" value="TreeGrafter"/>
</dbReference>
<dbReference type="AlphaFoldDB" id="A0A1H6QLR4"/>
<organism evidence="16 17">
    <name type="scientific">Flavobacterium terrigena</name>
    <dbReference type="NCBI Taxonomy" id="402734"/>
    <lineage>
        <taxon>Bacteria</taxon>
        <taxon>Pseudomonadati</taxon>
        <taxon>Bacteroidota</taxon>
        <taxon>Flavobacteriia</taxon>
        <taxon>Flavobacteriales</taxon>
        <taxon>Flavobacteriaceae</taxon>
        <taxon>Flavobacterium</taxon>
    </lineage>
</organism>
<protein>
    <recommendedName>
        <fullName evidence="3">histidine kinase</fullName>
        <ecNumber evidence="3">2.7.13.3</ecNumber>
    </recommendedName>
</protein>
<evidence type="ECO:0000259" key="14">
    <source>
        <dbReference type="PROSITE" id="PS50112"/>
    </source>
</evidence>
<dbReference type="InterPro" id="IPR000014">
    <property type="entry name" value="PAS"/>
</dbReference>
<reference evidence="17" key="1">
    <citation type="submission" date="2016-10" db="EMBL/GenBank/DDBJ databases">
        <authorList>
            <person name="Varghese N."/>
            <person name="Submissions S."/>
        </authorList>
    </citation>
    <scope>NUCLEOTIDE SEQUENCE [LARGE SCALE GENOMIC DNA]</scope>
    <source>
        <strain evidence="17">DSM 17934</strain>
    </source>
</reference>
<sequence>MNPKEKADFKALSNDNYYYKTALDAGNIVAITDEKGTIQYVNDNFCKISKYTKEELIGQNHRIINSGYHPHTFFINLWQTIGRGIIWKGEIKNRAKDGTIYWVDTTIVPFLNEKKKPYKYLAIRSDITERKLGIEALKKSEERYRDIFSNALVPILTMDATTSKVTEVNNPGVALFGYESKDDLIKNFDLKTHYVHPIEFKKNILIIFENGELRKTQHMKKKDGSLFWCSTFIKLNAEKTTIQIILLDVTSQIAFQEELETQVTQRTLELSDSLTREKELNDMKSEFVGFASHEFRTPLATILSSASILKKHTEDSNQENISKHLNRITSSVNHLTAILNDFLTLEKLRKGFVDFEINEFNFSDFMKETINEFEELAKINKQIISYSHSGELNVSQSVKILKNILLNLLSNASKYSENGKKIIISTSINETTITINIQDHGIGIPLKDQKKLFTEFYRASNARNIQGTGLGLVIVKNYVTLIEGSISFTSEVNKGTEFTLSIPRYHSE</sequence>
<dbReference type="Proteomes" id="UP000199702">
    <property type="component" value="Unassembled WGS sequence"/>
</dbReference>
<dbReference type="PROSITE" id="PS50113">
    <property type="entry name" value="PAC"/>
    <property type="match status" value="1"/>
</dbReference>
<gene>
    <name evidence="16" type="ORF">SAMN05660918_0370</name>
</gene>
<keyword evidence="8" id="KW-0418">Kinase</keyword>
<dbReference type="InterPro" id="IPR000700">
    <property type="entry name" value="PAS-assoc_C"/>
</dbReference>
<dbReference type="FunFam" id="3.30.565.10:FF:000006">
    <property type="entry name" value="Sensor histidine kinase WalK"/>
    <property type="match status" value="1"/>
</dbReference>
<dbReference type="GO" id="GO:0016020">
    <property type="term" value="C:membrane"/>
    <property type="evidence" value="ECO:0007669"/>
    <property type="project" value="UniProtKB-SubCell"/>
</dbReference>
<feature type="domain" description="PAC" evidence="15">
    <location>
        <begin position="87"/>
        <end position="139"/>
    </location>
</feature>
<evidence type="ECO:0000313" key="16">
    <source>
        <dbReference type="EMBL" id="SEI40370.1"/>
    </source>
</evidence>
<evidence type="ECO:0000256" key="9">
    <source>
        <dbReference type="ARBA" id="ARBA00022840"/>
    </source>
</evidence>
<dbReference type="Pfam" id="PF00512">
    <property type="entry name" value="HisKA"/>
    <property type="match status" value="1"/>
</dbReference>
<feature type="domain" description="PAS" evidence="14">
    <location>
        <begin position="15"/>
        <end position="70"/>
    </location>
</feature>
<keyword evidence="6" id="KW-0812">Transmembrane</keyword>
<evidence type="ECO:0000256" key="2">
    <source>
        <dbReference type="ARBA" id="ARBA00004141"/>
    </source>
</evidence>
<dbReference type="Pfam" id="PF13188">
    <property type="entry name" value="PAS_8"/>
    <property type="match status" value="1"/>
</dbReference>
<comment type="catalytic activity">
    <reaction evidence="1">
        <text>ATP + protein L-histidine = ADP + protein N-phospho-L-histidine.</text>
        <dbReference type="EC" id="2.7.13.3"/>
    </reaction>
</comment>
<dbReference type="InterPro" id="IPR050351">
    <property type="entry name" value="BphY/WalK/GraS-like"/>
</dbReference>
<evidence type="ECO:0000256" key="1">
    <source>
        <dbReference type="ARBA" id="ARBA00000085"/>
    </source>
</evidence>
<dbReference type="CDD" id="cd00130">
    <property type="entry name" value="PAS"/>
    <property type="match status" value="1"/>
</dbReference>
<dbReference type="Gene3D" id="3.30.565.10">
    <property type="entry name" value="Histidine kinase-like ATPase, C-terminal domain"/>
    <property type="match status" value="1"/>
</dbReference>
<dbReference type="PRINTS" id="PR00344">
    <property type="entry name" value="BCTRLSENSOR"/>
</dbReference>
<dbReference type="SUPFAM" id="SSF55874">
    <property type="entry name" value="ATPase domain of HSP90 chaperone/DNA topoisomerase II/histidine kinase"/>
    <property type="match status" value="1"/>
</dbReference>
<evidence type="ECO:0000259" key="13">
    <source>
        <dbReference type="PROSITE" id="PS50109"/>
    </source>
</evidence>
<evidence type="ECO:0000256" key="6">
    <source>
        <dbReference type="ARBA" id="ARBA00022692"/>
    </source>
</evidence>
<dbReference type="SMART" id="SM00387">
    <property type="entry name" value="HATPase_c"/>
    <property type="match status" value="1"/>
</dbReference>
<evidence type="ECO:0000256" key="3">
    <source>
        <dbReference type="ARBA" id="ARBA00012438"/>
    </source>
</evidence>
<evidence type="ECO:0000259" key="15">
    <source>
        <dbReference type="PROSITE" id="PS50113"/>
    </source>
</evidence>
<keyword evidence="12" id="KW-0472">Membrane</keyword>
<keyword evidence="4" id="KW-0597">Phosphoprotein</keyword>
<dbReference type="PANTHER" id="PTHR42878">
    <property type="entry name" value="TWO-COMPONENT HISTIDINE KINASE"/>
    <property type="match status" value="1"/>
</dbReference>
<proteinExistence type="predicted"/>
<dbReference type="EMBL" id="FNYA01000001">
    <property type="protein sequence ID" value="SEI40370.1"/>
    <property type="molecule type" value="Genomic_DNA"/>
</dbReference>
<dbReference type="GO" id="GO:0000155">
    <property type="term" value="F:phosphorelay sensor kinase activity"/>
    <property type="evidence" value="ECO:0007669"/>
    <property type="project" value="InterPro"/>
</dbReference>
<keyword evidence="7" id="KW-0547">Nucleotide-binding</keyword>
<dbReference type="Gene3D" id="3.30.450.20">
    <property type="entry name" value="PAS domain"/>
    <property type="match status" value="2"/>
</dbReference>
<dbReference type="PROSITE" id="PS50109">
    <property type="entry name" value="HIS_KIN"/>
    <property type="match status" value="1"/>
</dbReference>
<dbReference type="SUPFAM" id="SSF55785">
    <property type="entry name" value="PYP-like sensor domain (PAS domain)"/>
    <property type="match status" value="2"/>
</dbReference>
<dbReference type="CDD" id="cd00075">
    <property type="entry name" value="HATPase"/>
    <property type="match status" value="1"/>
</dbReference>
<dbReference type="InterPro" id="IPR036097">
    <property type="entry name" value="HisK_dim/P_sf"/>
</dbReference>
<dbReference type="InterPro" id="IPR005467">
    <property type="entry name" value="His_kinase_dom"/>
</dbReference>
<evidence type="ECO:0000256" key="11">
    <source>
        <dbReference type="ARBA" id="ARBA00023012"/>
    </source>
</evidence>
<evidence type="ECO:0000256" key="4">
    <source>
        <dbReference type="ARBA" id="ARBA00022553"/>
    </source>
</evidence>
<evidence type="ECO:0000256" key="10">
    <source>
        <dbReference type="ARBA" id="ARBA00022989"/>
    </source>
</evidence>
<dbReference type="InterPro" id="IPR001610">
    <property type="entry name" value="PAC"/>
</dbReference>
<dbReference type="RefSeq" id="WP_177169091.1">
    <property type="nucleotide sequence ID" value="NZ_CBCSJU010000001.1"/>
</dbReference>
<keyword evidence="5" id="KW-0808">Transferase</keyword>
<evidence type="ECO:0000313" key="17">
    <source>
        <dbReference type="Proteomes" id="UP000199702"/>
    </source>
</evidence>
<dbReference type="SMART" id="SM00388">
    <property type="entry name" value="HisKA"/>
    <property type="match status" value="1"/>
</dbReference>
<keyword evidence="10" id="KW-1133">Transmembrane helix</keyword>
<evidence type="ECO:0000256" key="7">
    <source>
        <dbReference type="ARBA" id="ARBA00022741"/>
    </source>
</evidence>
<dbReference type="SMART" id="SM00091">
    <property type="entry name" value="PAS"/>
    <property type="match status" value="2"/>
</dbReference>
<evidence type="ECO:0000256" key="12">
    <source>
        <dbReference type="ARBA" id="ARBA00023136"/>
    </source>
</evidence>
<comment type="subcellular location">
    <subcellularLocation>
        <location evidence="2">Membrane</location>
        <topology evidence="2">Multi-pass membrane protein</topology>
    </subcellularLocation>
</comment>
<dbReference type="SMART" id="SM00086">
    <property type="entry name" value="PAC"/>
    <property type="match status" value="2"/>
</dbReference>
<feature type="domain" description="Histidine kinase" evidence="13">
    <location>
        <begin position="290"/>
        <end position="506"/>
    </location>
</feature>
<dbReference type="NCBIfam" id="TIGR00229">
    <property type="entry name" value="sensory_box"/>
    <property type="match status" value="2"/>
</dbReference>
<keyword evidence="11" id="KW-0902">Two-component regulatory system</keyword>
<dbReference type="Pfam" id="PF13426">
    <property type="entry name" value="PAS_9"/>
    <property type="match status" value="1"/>
</dbReference>
<dbReference type="PANTHER" id="PTHR42878:SF7">
    <property type="entry name" value="SENSOR HISTIDINE KINASE GLRK"/>
    <property type="match status" value="1"/>
</dbReference>
<keyword evidence="17" id="KW-1185">Reference proteome</keyword>
<dbReference type="InterPro" id="IPR004358">
    <property type="entry name" value="Sig_transdc_His_kin-like_C"/>
</dbReference>
<keyword evidence="9" id="KW-0067">ATP-binding</keyword>
<feature type="domain" description="PAS" evidence="14">
    <location>
        <begin position="140"/>
        <end position="197"/>
    </location>
</feature>
<evidence type="ECO:0000256" key="8">
    <source>
        <dbReference type="ARBA" id="ARBA00022777"/>
    </source>
</evidence>